<dbReference type="Proteomes" id="UP000053029">
    <property type="component" value="Unassembled WGS sequence"/>
</dbReference>
<feature type="compositionally biased region" description="Pro residues" evidence="1">
    <location>
        <begin position="267"/>
        <end position="284"/>
    </location>
</feature>
<sequence length="425" mass="42299">MVVFSKSAALAALAFLAAAADAHMIMKTPVPYGKSSLNNSPLLADGSDFPCKQRSGVYDAEGASNVAAIGEPQTLSFLGSAVHGGGSCQVSLTTDLQPTKNSKWMVIKSIEGGCPASVAGNLPADPSGTGASTFQFSVPDGISPGDYTLSWTWYNKVGNREIYQNCAPFTVTAAKKKRYAPAPKTSKRATSFPDLFVCNLPSINDCSTVEGFDYHFPDPGADVQQAGTGPYTMLAGASGNAGPPSQPTNSLPAAQSPSAPATSGPAPTGPPSSGPPAGQPPAGQPPAFASGNGGQYSGSSQATPTAAPGNFASGASSVPASVPTSSTSANPLQVIPVTTQATAVSTAAVAAPTGASSGSSSGSAAGVLTGPCSNEGYWNCIDGGSFQRCASGSWSAVIPLSGMKCSPGVAANFAMTAANARRWAA</sequence>
<accession>A0A0D2H538</accession>
<dbReference type="RefSeq" id="XP_013283607.1">
    <property type="nucleotide sequence ID" value="XM_013428153.1"/>
</dbReference>
<dbReference type="STRING" id="1442368.A0A0D2H538"/>
<proteinExistence type="predicted"/>
<protein>
    <recommendedName>
        <fullName evidence="5">Chitin-binding type-4 domain-containing protein</fullName>
    </recommendedName>
</protein>
<gene>
    <name evidence="3" type="ORF">Z517_06414</name>
</gene>
<evidence type="ECO:0000313" key="3">
    <source>
        <dbReference type="EMBL" id="KIW79799.1"/>
    </source>
</evidence>
<dbReference type="VEuPathDB" id="FungiDB:Z517_06414"/>
<dbReference type="GeneID" id="25305904"/>
<dbReference type="PANTHER" id="PTHR36182:SF2">
    <property type="entry name" value="LYTIC POLYSACCHARIDE MONOOXYGENASE"/>
    <property type="match status" value="1"/>
</dbReference>
<evidence type="ECO:0000256" key="2">
    <source>
        <dbReference type="SAM" id="SignalP"/>
    </source>
</evidence>
<dbReference type="Gene3D" id="2.70.50.70">
    <property type="match status" value="1"/>
</dbReference>
<dbReference type="HOGENOM" id="CLU_032571_1_0_1"/>
<evidence type="ECO:0008006" key="5">
    <source>
        <dbReference type="Google" id="ProtNLM"/>
    </source>
</evidence>
<dbReference type="OrthoDB" id="2342176at2759"/>
<dbReference type="PANTHER" id="PTHR36182">
    <property type="entry name" value="PROTEIN, PUTATIVE (AFU_ORTHOLOGUE AFUA_6G10930)-RELATED"/>
    <property type="match status" value="1"/>
</dbReference>
<feature type="signal peptide" evidence="2">
    <location>
        <begin position="1"/>
        <end position="22"/>
    </location>
</feature>
<reference evidence="3 4" key="1">
    <citation type="submission" date="2015-01" db="EMBL/GenBank/DDBJ databases">
        <title>The Genome Sequence of Fonsecaea pedrosoi CBS 271.37.</title>
        <authorList>
            <consortium name="The Broad Institute Genomics Platform"/>
            <person name="Cuomo C."/>
            <person name="de Hoog S."/>
            <person name="Gorbushina A."/>
            <person name="Stielow B."/>
            <person name="Teixiera M."/>
            <person name="Abouelleil A."/>
            <person name="Chapman S.B."/>
            <person name="Priest M."/>
            <person name="Young S.K."/>
            <person name="Wortman J."/>
            <person name="Nusbaum C."/>
            <person name="Birren B."/>
        </authorList>
    </citation>
    <scope>NUCLEOTIDE SEQUENCE [LARGE SCALE GENOMIC DNA]</scope>
    <source>
        <strain evidence="3 4">CBS 271.37</strain>
    </source>
</reference>
<keyword evidence="2" id="KW-0732">Signal</keyword>
<feature type="compositionally biased region" description="Low complexity" evidence="1">
    <location>
        <begin position="252"/>
        <end position="266"/>
    </location>
</feature>
<organism evidence="3 4">
    <name type="scientific">Fonsecaea pedrosoi CBS 271.37</name>
    <dbReference type="NCBI Taxonomy" id="1442368"/>
    <lineage>
        <taxon>Eukaryota</taxon>
        <taxon>Fungi</taxon>
        <taxon>Dikarya</taxon>
        <taxon>Ascomycota</taxon>
        <taxon>Pezizomycotina</taxon>
        <taxon>Eurotiomycetes</taxon>
        <taxon>Chaetothyriomycetidae</taxon>
        <taxon>Chaetothyriales</taxon>
        <taxon>Herpotrichiellaceae</taxon>
        <taxon>Fonsecaea</taxon>
    </lineage>
</organism>
<feature type="compositionally biased region" description="Low complexity" evidence="1">
    <location>
        <begin position="312"/>
        <end position="329"/>
    </location>
</feature>
<evidence type="ECO:0000313" key="4">
    <source>
        <dbReference type="Proteomes" id="UP000053029"/>
    </source>
</evidence>
<keyword evidence="4" id="KW-1185">Reference proteome</keyword>
<feature type="region of interest" description="Disordered" evidence="1">
    <location>
        <begin position="220"/>
        <end position="329"/>
    </location>
</feature>
<dbReference type="EMBL" id="KN846972">
    <property type="protein sequence ID" value="KIW79799.1"/>
    <property type="molecule type" value="Genomic_DNA"/>
</dbReference>
<evidence type="ECO:0000256" key="1">
    <source>
        <dbReference type="SAM" id="MobiDB-lite"/>
    </source>
</evidence>
<dbReference type="AlphaFoldDB" id="A0A0D2H538"/>
<feature type="chain" id="PRO_5002254432" description="Chitin-binding type-4 domain-containing protein" evidence="2">
    <location>
        <begin position="23"/>
        <end position="425"/>
    </location>
</feature>
<name>A0A0D2H538_9EURO</name>